<feature type="region of interest" description="Disordered" evidence="7">
    <location>
        <begin position="64"/>
        <end position="86"/>
    </location>
</feature>
<dbReference type="GO" id="GO:0006974">
    <property type="term" value="P:DNA damage response"/>
    <property type="evidence" value="ECO:0007669"/>
    <property type="project" value="UniProtKB-KW"/>
</dbReference>
<feature type="repeat" description="WD" evidence="6">
    <location>
        <begin position="294"/>
        <end position="336"/>
    </location>
</feature>
<dbReference type="InterPro" id="IPR015943">
    <property type="entry name" value="WD40/YVTN_repeat-like_dom_sf"/>
</dbReference>
<organism evidence="8 9">
    <name type="scientific">Adiantum capillus-veneris</name>
    <name type="common">Maidenhair fern</name>
    <dbReference type="NCBI Taxonomy" id="13818"/>
    <lineage>
        <taxon>Eukaryota</taxon>
        <taxon>Viridiplantae</taxon>
        <taxon>Streptophyta</taxon>
        <taxon>Embryophyta</taxon>
        <taxon>Tracheophyta</taxon>
        <taxon>Polypodiopsida</taxon>
        <taxon>Polypodiidae</taxon>
        <taxon>Polypodiales</taxon>
        <taxon>Pteridineae</taxon>
        <taxon>Pteridaceae</taxon>
        <taxon>Vittarioideae</taxon>
        <taxon>Adiantum</taxon>
    </lineage>
</organism>
<evidence type="ECO:0008006" key="10">
    <source>
        <dbReference type="Google" id="ProtNLM"/>
    </source>
</evidence>
<keyword evidence="5" id="KW-0238">DNA-binding</keyword>
<sequence>MAMSAPLTEYEKLRLENMKRNQVMIDALRIDSAKSEMHHLYAGPYANRRAGQWRKEDLVALRRSRRSTRVNPTAEHRQGIGSSTSCMKPVQPTLAVEHTKQSLPLATVCIRGSSNTDLLSQLQDIDENAPLSSLPCMKKFSEGAAIEPSRFSLQKRDIARVVPERITSASFLPTSEHLFLAAGDKLGHLGFWDVESNDPEGDGLHIYRPHLMPLSGIAFPAFHATKVLTCSYDQTVKLLDVQTATFKVMYCSDKEEIVSAICSVPGNPSCVFIAEGPGCLKMLDMRENRHSLNAEAHRMTINTIDVNLHSPWLVVTSSTDLKVKVWDVRKLDNTYRSLCSLSHQKAVHSAQFSPSGKAIVTCSYDNTVALANTSCKQQRFIAHANMHLRGVSSIRAIWGWDDRFVFVGNIKRSIDIISAKFEIECEWLTSPLMKSIPSRLAVHPYRPGLLAGCSSSGEVYLWSQ</sequence>
<protein>
    <recommendedName>
        <fullName evidence="10">WD repeat-containing protein 76</fullName>
    </recommendedName>
</protein>
<evidence type="ECO:0000256" key="4">
    <source>
        <dbReference type="ARBA" id="ARBA00022763"/>
    </source>
</evidence>
<dbReference type="GO" id="GO:0003677">
    <property type="term" value="F:DNA binding"/>
    <property type="evidence" value="ECO:0007669"/>
    <property type="project" value="UniProtKB-KW"/>
</dbReference>
<evidence type="ECO:0000256" key="5">
    <source>
        <dbReference type="ARBA" id="ARBA00023125"/>
    </source>
</evidence>
<evidence type="ECO:0000256" key="6">
    <source>
        <dbReference type="PROSITE-ProRule" id="PRU00221"/>
    </source>
</evidence>
<proteinExistence type="inferred from homology"/>
<comment type="caution">
    <text evidence="8">The sequence shown here is derived from an EMBL/GenBank/DDBJ whole genome shotgun (WGS) entry which is preliminary data.</text>
</comment>
<dbReference type="AlphaFoldDB" id="A0A9D4ZHY0"/>
<keyword evidence="4" id="KW-0227">DNA damage</keyword>
<dbReference type="GO" id="GO:0005634">
    <property type="term" value="C:nucleus"/>
    <property type="evidence" value="ECO:0007669"/>
    <property type="project" value="TreeGrafter"/>
</dbReference>
<comment type="similarity">
    <text evidence="1">Belongs to the WD repeat DDB2/WDR76 family.</text>
</comment>
<dbReference type="PROSITE" id="PS50082">
    <property type="entry name" value="WD_REPEATS_2"/>
    <property type="match status" value="2"/>
</dbReference>
<accession>A0A9D4ZHY0</accession>
<name>A0A9D4ZHY0_ADICA</name>
<dbReference type="PROSITE" id="PS00678">
    <property type="entry name" value="WD_REPEATS_1"/>
    <property type="match status" value="1"/>
</dbReference>
<dbReference type="GO" id="GO:2000001">
    <property type="term" value="P:regulation of DNA damage checkpoint"/>
    <property type="evidence" value="ECO:0007669"/>
    <property type="project" value="TreeGrafter"/>
</dbReference>
<feature type="repeat" description="WD" evidence="6">
    <location>
        <begin position="340"/>
        <end position="370"/>
    </location>
</feature>
<dbReference type="InterPro" id="IPR019775">
    <property type="entry name" value="WD40_repeat_CS"/>
</dbReference>
<evidence type="ECO:0000313" key="8">
    <source>
        <dbReference type="EMBL" id="KAI5076253.1"/>
    </source>
</evidence>
<keyword evidence="3" id="KW-0677">Repeat</keyword>
<dbReference type="PANTHER" id="PTHR14773">
    <property type="entry name" value="WD REPEAT-CONTAINING PROTEIN 76"/>
    <property type="match status" value="1"/>
</dbReference>
<dbReference type="Gene3D" id="2.130.10.10">
    <property type="entry name" value="YVTN repeat-like/Quinoprotein amine dehydrogenase"/>
    <property type="match status" value="1"/>
</dbReference>
<keyword evidence="9" id="KW-1185">Reference proteome</keyword>
<dbReference type="EMBL" id="JABFUD020000008">
    <property type="protein sequence ID" value="KAI5076253.1"/>
    <property type="molecule type" value="Genomic_DNA"/>
</dbReference>
<gene>
    <name evidence="8" type="ORF">GOP47_0008318</name>
</gene>
<evidence type="ECO:0000256" key="1">
    <source>
        <dbReference type="ARBA" id="ARBA00005434"/>
    </source>
</evidence>
<dbReference type="InterPro" id="IPR001680">
    <property type="entry name" value="WD40_rpt"/>
</dbReference>
<reference evidence="8" key="1">
    <citation type="submission" date="2021-01" db="EMBL/GenBank/DDBJ databases">
        <title>Adiantum capillus-veneris genome.</title>
        <authorList>
            <person name="Fang Y."/>
            <person name="Liao Q."/>
        </authorList>
    </citation>
    <scope>NUCLEOTIDE SEQUENCE</scope>
    <source>
        <strain evidence="8">H3</strain>
        <tissue evidence="8">Leaf</tissue>
    </source>
</reference>
<keyword evidence="2 6" id="KW-0853">WD repeat</keyword>
<evidence type="ECO:0000313" key="9">
    <source>
        <dbReference type="Proteomes" id="UP000886520"/>
    </source>
</evidence>
<dbReference type="PANTHER" id="PTHR14773:SF0">
    <property type="entry name" value="WD REPEAT-CONTAINING PROTEIN 76"/>
    <property type="match status" value="1"/>
</dbReference>
<dbReference type="SUPFAM" id="SSF50978">
    <property type="entry name" value="WD40 repeat-like"/>
    <property type="match status" value="1"/>
</dbReference>
<dbReference type="Pfam" id="PF00400">
    <property type="entry name" value="WD40"/>
    <property type="match status" value="2"/>
</dbReference>
<dbReference type="OrthoDB" id="9890280at2759"/>
<evidence type="ECO:0000256" key="3">
    <source>
        <dbReference type="ARBA" id="ARBA00022737"/>
    </source>
</evidence>
<dbReference type="InterPro" id="IPR050853">
    <property type="entry name" value="WD_repeat_DNA-damage-binding"/>
</dbReference>
<evidence type="ECO:0000256" key="2">
    <source>
        <dbReference type="ARBA" id="ARBA00022574"/>
    </source>
</evidence>
<dbReference type="SMART" id="SM00320">
    <property type="entry name" value="WD40"/>
    <property type="match status" value="5"/>
</dbReference>
<dbReference type="Proteomes" id="UP000886520">
    <property type="component" value="Chromosome 8"/>
</dbReference>
<dbReference type="InterPro" id="IPR036322">
    <property type="entry name" value="WD40_repeat_dom_sf"/>
</dbReference>
<evidence type="ECO:0000256" key="7">
    <source>
        <dbReference type="SAM" id="MobiDB-lite"/>
    </source>
</evidence>